<sequence>MTRPPPKAGPLAVFDLGKTNSKLFVFAPDGKLLDERRTKPVWTDFRGRGVLDDEALFSWMSAELADVTAMHGVTGLMISAHGCAFALVRDGELLHPVLDYEQEIPDAVAAKIDPILPDFSETYTPRLPLGFSIARHIHWLETEEPERFAKTRSILCFPQYWVWRFTGRPLAEWSYLGAHNQLWAPLKRDFSSLVDRLGWRDLFPEIAPAGAVVGTTEVTLPDGAHRTLNVHNGVHDSNAALAYYRMTGLSGFTLVSTGTWVIIINLDCPLDALDGERDMIANVTVDGEPAPSLRFMGGREYDVISGGWDKPITREAVERVMTRGVFAMPSWAAGGPFPETTGEIVGGDVEGEERAAVAALYVVMMTDLSLDLIRSDNLLVVDGGLARIDLFTAMLGQLRPSQTVVRSTMSEGSATGAAALAFKALGLSPFRDETVPVAPSDVPGLEAYRDRWRELAAARRAAARASAAAIKEATG</sequence>
<keyword evidence="2" id="KW-0418">Kinase</keyword>
<dbReference type="GO" id="GO:0016301">
    <property type="term" value="F:kinase activity"/>
    <property type="evidence" value="ECO:0007669"/>
    <property type="project" value="UniProtKB-KW"/>
</dbReference>
<keyword evidence="3" id="KW-1185">Reference proteome</keyword>
<evidence type="ECO:0000313" key="3">
    <source>
        <dbReference type="Proteomes" id="UP001559025"/>
    </source>
</evidence>
<dbReference type="CDD" id="cd07772">
    <property type="entry name" value="ASKHA_NBD_FGGY_NaCK-like"/>
    <property type="match status" value="1"/>
</dbReference>
<dbReference type="SUPFAM" id="SSF53067">
    <property type="entry name" value="Actin-like ATPase domain"/>
    <property type="match status" value="2"/>
</dbReference>
<reference evidence="2 3" key="1">
    <citation type="submission" date="2024-01" db="EMBL/GenBank/DDBJ databases">
        <title>New evidence supports the origin of RcGTA from prophage.</title>
        <authorList>
            <person name="Xu Y."/>
            <person name="Liu B."/>
            <person name="Chen F."/>
        </authorList>
    </citation>
    <scope>NUCLEOTIDE SEQUENCE [LARGE SCALE GENOMIC DNA]</scope>
    <source>
        <strain evidence="2 3">CBW1107-2</strain>
    </source>
</reference>
<name>A0ABV3WMK4_9HYPH</name>
<dbReference type="Pfam" id="PF21546">
    <property type="entry name" value="FGGY_C_2"/>
    <property type="match status" value="1"/>
</dbReference>
<evidence type="ECO:0000259" key="1">
    <source>
        <dbReference type="Pfam" id="PF21546"/>
    </source>
</evidence>
<dbReference type="EMBL" id="JAZHFV010000001">
    <property type="protein sequence ID" value="MEX4005859.1"/>
    <property type="molecule type" value="Genomic_DNA"/>
</dbReference>
<organism evidence="2 3">
    <name type="scientific">Neoaquamicrobium sediminum</name>
    <dbReference type="NCBI Taxonomy" id="1849104"/>
    <lineage>
        <taxon>Bacteria</taxon>
        <taxon>Pseudomonadati</taxon>
        <taxon>Pseudomonadota</taxon>
        <taxon>Alphaproteobacteria</taxon>
        <taxon>Hyphomicrobiales</taxon>
        <taxon>Phyllobacteriaceae</taxon>
        <taxon>Neoaquamicrobium</taxon>
    </lineage>
</organism>
<dbReference type="RefSeq" id="WP_368801285.1">
    <property type="nucleotide sequence ID" value="NZ_JAZHFV010000001.1"/>
</dbReference>
<dbReference type="InterPro" id="IPR049382">
    <property type="entry name" value="FGGY_C_2"/>
</dbReference>
<evidence type="ECO:0000313" key="2">
    <source>
        <dbReference type="EMBL" id="MEX4005859.1"/>
    </source>
</evidence>
<dbReference type="Proteomes" id="UP001559025">
    <property type="component" value="Unassembled WGS sequence"/>
</dbReference>
<keyword evidence="2" id="KW-0808">Transferase</keyword>
<feature type="domain" description="Carbohydrate kinase FGGY C-terminal" evidence="1">
    <location>
        <begin position="251"/>
        <end position="421"/>
    </location>
</feature>
<accession>A0ABV3WMK4</accession>
<gene>
    <name evidence="2" type="ORF">V1479_01005</name>
</gene>
<dbReference type="InterPro" id="IPR043129">
    <property type="entry name" value="ATPase_NBD"/>
</dbReference>
<comment type="caution">
    <text evidence="2">The sequence shown here is derived from an EMBL/GenBank/DDBJ whole genome shotgun (WGS) entry which is preliminary data.</text>
</comment>
<protein>
    <submittedName>
        <fullName evidence="2">Carbohydrate kinase</fullName>
    </submittedName>
</protein>
<dbReference type="Gene3D" id="3.30.420.40">
    <property type="match status" value="2"/>
</dbReference>
<proteinExistence type="predicted"/>